<accession>A0A2A2EHX1</accession>
<keyword evidence="2" id="KW-1185">Reference proteome</keyword>
<dbReference type="Proteomes" id="UP000217986">
    <property type="component" value="Unassembled WGS sequence"/>
</dbReference>
<gene>
    <name evidence="1" type="ORF">B1400_1400</name>
</gene>
<proteinExistence type="predicted"/>
<dbReference type="EMBL" id="MVOG01000028">
    <property type="protein sequence ID" value="PAU68601.1"/>
    <property type="molecule type" value="Genomic_DNA"/>
</dbReference>
<sequence length="54" mass="5996">MWHRATFACHGQKDYTETGEPYRRRSYGSAYATLYKAIMAPLALAAAAPPCDQS</sequence>
<reference evidence="1 2" key="1">
    <citation type="journal article" date="2017" name="ISME J.">
        <title>Unveiling bifidobacterial biogeography across the mammalian branch of the tree of life.</title>
        <authorList>
            <person name="Milani C."/>
            <person name="Mangifesta M."/>
            <person name="Mancabelli L."/>
            <person name="Lugli G.A."/>
            <person name="James K."/>
            <person name="Duranti S."/>
            <person name="Turroni F."/>
            <person name="Ferrario C."/>
            <person name="Ossiprandi M.C."/>
            <person name="van Sinderen D."/>
            <person name="Ventura M."/>
        </authorList>
    </citation>
    <scope>NUCLEOTIDE SEQUENCE [LARGE SCALE GENOMIC DNA]</scope>
    <source>
        <strain evidence="1 2">70</strain>
    </source>
</reference>
<comment type="caution">
    <text evidence="1">The sequence shown here is derived from an EMBL/GenBank/DDBJ whole genome shotgun (WGS) entry which is preliminary data.</text>
</comment>
<name>A0A2A2EHX1_9BIFI</name>
<dbReference type="AlphaFoldDB" id="A0A2A2EHX1"/>
<evidence type="ECO:0000313" key="2">
    <source>
        <dbReference type="Proteomes" id="UP000217986"/>
    </source>
</evidence>
<organism evidence="1 2">
    <name type="scientific">Bifidobacterium italicum</name>
    <dbReference type="NCBI Taxonomy" id="1960968"/>
    <lineage>
        <taxon>Bacteria</taxon>
        <taxon>Bacillati</taxon>
        <taxon>Actinomycetota</taxon>
        <taxon>Actinomycetes</taxon>
        <taxon>Bifidobacteriales</taxon>
        <taxon>Bifidobacteriaceae</taxon>
        <taxon>Bifidobacterium</taxon>
    </lineage>
</organism>
<protein>
    <submittedName>
        <fullName evidence="1">Uncharacterized protein</fullName>
    </submittedName>
</protein>
<evidence type="ECO:0000313" key="1">
    <source>
        <dbReference type="EMBL" id="PAU68601.1"/>
    </source>
</evidence>